<accession>A0A9J5YLH9</accession>
<sequence>MKILTARLASKYRFWSKTTLCSLPEALDGSCRIWLKTILGVGPTFHRSDLQMEILPSPLSPKYHFQSDSIYAFRDRSEGKRSGTVSWSTRGRLSGRLWLSLVRLSMFRHLFIDLLEYGGVWVSSMLNFYNSCLRPYLGKTLDYDSMSLDIIEYPYLVVYMIILI</sequence>
<evidence type="ECO:0000313" key="1">
    <source>
        <dbReference type="EMBL" id="KAG5601233.1"/>
    </source>
</evidence>
<proteinExistence type="predicted"/>
<organism evidence="1 2">
    <name type="scientific">Solanum commersonii</name>
    <name type="common">Commerson's wild potato</name>
    <name type="synonym">Commerson's nightshade</name>
    <dbReference type="NCBI Taxonomy" id="4109"/>
    <lineage>
        <taxon>Eukaryota</taxon>
        <taxon>Viridiplantae</taxon>
        <taxon>Streptophyta</taxon>
        <taxon>Embryophyta</taxon>
        <taxon>Tracheophyta</taxon>
        <taxon>Spermatophyta</taxon>
        <taxon>Magnoliopsida</taxon>
        <taxon>eudicotyledons</taxon>
        <taxon>Gunneridae</taxon>
        <taxon>Pentapetalae</taxon>
        <taxon>asterids</taxon>
        <taxon>lamiids</taxon>
        <taxon>Solanales</taxon>
        <taxon>Solanaceae</taxon>
        <taxon>Solanoideae</taxon>
        <taxon>Solaneae</taxon>
        <taxon>Solanum</taxon>
    </lineage>
</organism>
<gene>
    <name evidence="1" type="ORF">H5410_032603</name>
</gene>
<evidence type="ECO:0000313" key="2">
    <source>
        <dbReference type="Proteomes" id="UP000824120"/>
    </source>
</evidence>
<dbReference type="AlphaFoldDB" id="A0A9J5YLH9"/>
<keyword evidence="2" id="KW-1185">Reference proteome</keyword>
<dbReference type="EMBL" id="JACXVP010000006">
    <property type="protein sequence ID" value="KAG5601233.1"/>
    <property type="molecule type" value="Genomic_DNA"/>
</dbReference>
<name>A0A9J5YLH9_SOLCO</name>
<reference evidence="1 2" key="1">
    <citation type="submission" date="2020-09" db="EMBL/GenBank/DDBJ databases">
        <title>De no assembly of potato wild relative species, Solanum commersonii.</title>
        <authorList>
            <person name="Cho K."/>
        </authorList>
    </citation>
    <scope>NUCLEOTIDE SEQUENCE [LARGE SCALE GENOMIC DNA]</scope>
    <source>
        <strain evidence="1">LZ3.2</strain>
        <tissue evidence="1">Leaf</tissue>
    </source>
</reference>
<comment type="caution">
    <text evidence="1">The sequence shown here is derived from an EMBL/GenBank/DDBJ whole genome shotgun (WGS) entry which is preliminary data.</text>
</comment>
<protein>
    <submittedName>
        <fullName evidence="1">Uncharacterized protein</fullName>
    </submittedName>
</protein>
<dbReference type="Proteomes" id="UP000824120">
    <property type="component" value="Chromosome 6"/>
</dbReference>